<evidence type="ECO:0000256" key="1">
    <source>
        <dbReference type="SAM" id="MobiDB-lite"/>
    </source>
</evidence>
<organism evidence="2 3">
    <name type="scientific">Liparis tanakae</name>
    <name type="common">Tanaka's snailfish</name>
    <dbReference type="NCBI Taxonomy" id="230148"/>
    <lineage>
        <taxon>Eukaryota</taxon>
        <taxon>Metazoa</taxon>
        <taxon>Chordata</taxon>
        <taxon>Craniata</taxon>
        <taxon>Vertebrata</taxon>
        <taxon>Euteleostomi</taxon>
        <taxon>Actinopterygii</taxon>
        <taxon>Neopterygii</taxon>
        <taxon>Teleostei</taxon>
        <taxon>Neoteleostei</taxon>
        <taxon>Acanthomorphata</taxon>
        <taxon>Eupercaria</taxon>
        <taxon>Perciformes</taxon>
        <taxon>Cottioidei</taxon>
        <taxon>Cottales</taxon>
        <taxon>Liparidae</taxon>
        <taxon>Liparis</taxon>
    </lineage>
</organism>
<protein>
    <submittedName>
        <fullName evidence="2">Uncharacterized protein</fullName>
    </submittedName>
</protein>
<comment type="caution">
    <text evidence="2">The sequence shown here is derived from an EMBL/GenBank/DDBJ whole genome shotgun (WGS) entry which is preliminary data.</text>
</comment>
<sequence length="306" mass="33151">MGQACKARHYFSHGASPNPSSTAPLPADSSSRSWRTVASDACDASGGGGGSLMGLSRLSPPLSPVDTPHRQPDTRETRAGPEEDSSAREDSMLPSASLRLNQAEVLSRTAVPARSGFGRELYAVEVEVLRVGDVEACLQPSREHMHRVSLLVIFPPRTDSARQYIGPGCSPRPSTALQLCTWCSVYELSSWTASSFSTSPMGEAESRSCLLARISTGTPWFSEVRVILWSSTLASSIRSSSVESTTNTNPSVRRVYDFHRGRSFSWPPTSHTWKLMLLDGPTATLIFSVLKPLVGIVFTNSFSLSR</sequence>
<gene>
    <name evidence="2" type="ORF">EYF80_004820</name>
</gene>
<feature type="compositionally biased region" description="Basic residues" evidence="1">
    <location>
        <begin position="1"/>
        <end position="11"/>
    </location>
</feature>
<dbReference type="AlphaFoldDB" id="A0A4Z2J357"/>
<dbReference type="Proteomes" id="UP000314294">
    <property type="component" value="Unassembled WGS sequence"/>
</dbReference>
<feature type="compositionally biased region" description="Polar residues" evidence="1">
    <location>
        <begin position="15"/>
        <end position="36"/>
    </location>
</feature>
<name>A0A4Z2J357_9TELE</name>
<proteinExistence type="predicted"/>
<dbReference type="EMBL" id="SRLO01000024">
    <property type="protein sequence ID" value="TNN84775.1"/>
    <property type="molecule type" value="Genomic_DNA"/>
</dbReference>
<evidence type="ECO:0000313" key="2">
    <source>
        <dbReference type="EMBL" id="TNN84775.1"/>
    </source>
</evidence>
<accession>A0A4Z2J357</accession>
<feature type="region of interest" description="Disordered" evidence="1">
    <location>
        <begin position="1"/>
        <end position="96"/>
    </location>
</feature>
<feature type="compositionally biased region" description="Basic and acidic residues" evidence="1">
    <location>
        <begin position="67"/>
        <end position="91"/>
    </location>
</feature>
<reference evidence="2 3" key="1">
    <citation type="submission" date="2019-03" db="EMBL/GenBank/DDBJ databases">
        <title>First draft genome of Liparis tanakae, snailfish: a comprehensive survey of snailfish specific genes.</title>
        <authorList>
            <person name="Kim W."/>
            <person name="Song I."/>
            <person name="Jeong J.-H."/>
            <person name="Kim D."/>
            <person name="Kim S."/>
            <person name="Ryu S."/>
            <person name="Song J.Y."/>
            <person name="Lee S.K."/>
        </authorList>
    </citation>
    <scope>NUCLEOTIDE SEQUENCE [LARGE SCALE GENOMIC DNA]</scope>
    <source>
        <tissue evidence="2">Muscle</tissue>
    </source>
</reference>
<evidence type="ECO:0000313" key="3">
    <source>
        <dbReference type="Proteomes" id="UP000314294"/>
    </source>
</evidence>
<keyword evidence="3" id="KW-1185">Reference proteome</keyword>